<evidence type="ECO:0000256" key="3">
    <source>
        <dbReference type="PROSITE-ProRule" id="PRU00221"/>
    </source>
</evidence>
<dbReference type="Pfam" id="PF20703">
    <property type="entry name" value="nSTAND1"/>
    <property type="match status" value="1"/>
</dbReference>
<dbReference type="PROSITE" id="PS50082">
    <property type="entry name" value="WD_REPEATS_2"/>
    <property type="match status" value="10"/>
</dbReference>
<organism evidence="6 7">
    <name type="scientific">Nostoc paludosum FACHB-159</name>
    <dbReference type="NCBI Taxonomy" id="2692908"/>
    <lineage>
        <taxon>Bacteria</taxon>
        <taxon>Bacillati</taxon>
        <taxon>Cyanobacteriota</taxon>
        <taxon>Cyanophyceae</taxon>
        <taxon>Nostocales</taxon>
        <taxon>Nostocaceae</taxon>
        <taxon>Nostoc</taxon>
    </lineage>
</organism>
<dbReference type="PROSITE" id="PS50294">
    <property type="entry name" value="WD_REPEATS_REGION"/>
    <property type="match status" value="9"/>
</dbReference>
<dbReference type="SUPFAM" id="SSF50978">
    <property type="entry name" value="WD40 repeat-like"/>
    <property type="match status" value="2"/>
</dbReference>
<dbReference type="InterPro" id="IPR001680">
    <property type="entry name" value="WD40_rpt"/>
</dbReference>
<feature type="repeat" description="WD" evidence="3">
    <location>
        <begin position="1254"/>
        <end position="1288"/>
    </location>
</feature>
<comment type="caution">
    <text evidence="6">The sequence shown here is derived from an EMBL/GenBank/DDBJ whole genome shotgun (WGS) entry which is preliminary data.</text>
</comment>
<evidence type="ECO:0000256" key="2">
    <source>
        <dbReference type="ARBA" id="ARBA00022737"/>
    </source>
</evidence>
<protein>
    <submittedName>
        <fullName evidence="6">CHAT domain-containing protein</fullName>
    </submittedName>
</protein>
<evidence type="ECO:0000313" key="7">
    <source>
        <dbReference type="Proteomes" id="UP000637383"/>
    </source>
</evidence>
<feature type="repeat" description="WD" evidence="3">
    <location>
        <begin position="1348"/>
        <end position="1381"/>
    </location>
</feature>
<dbReference type="InterPro" id="IPR036322">
    <property type="entry name" value="WD40_repeat_dom_sf"/>
</dbReference>
<evidence type="ECO:0000259" key="5">
    <source>
        <dbReference type="Pfam" id="PF20703"/>
    </source>
</evidence>
<dbReference type="RefSeq" id="WP_190957988.1">
    <property type="nucleotide sequence ID" value="NZ_JACJTU010000031.1"/>
</dbReference>
<proteinExistence type="predicted"/>
<evidence type="ECO:0000313" key="6">
    <source>
        <dbReference type="EMBL" id="MBD2737403.1"/>
    </source>
</evidence>
<feature type="repeat" description="WD" evidence="3">
    <location>
        <begin position="1178"/>
        <end position="1212"/>
    </location>
</feature>
<dbReference type="Gene3D" id="3.40.50.300">
    <property type="entry name" value="P-loop containing nucleotide triphosphate hydrolases"/>
    <property type="match status" value="1"/>
</dbReference>
<dbReference type="EMBL" id="JACJTU010000031">
    <property type="protein sequence ID" value="MBD2737403.1"/>
    <property type="molecule type" value="Genomic_DNA"/>
</dbReference>
<feature type="repeat" description="WD" evidence="3">
    <location>
        <begin position="1048"/>
        <end position="1082"/>
    </location>
</feature>
<dbReference type="Gene3D" id="2.130.10.10">
    <property type="entry name" value="YVTN repeat-like/Quinoprotein amine dehydrogenase"/>
    <property type="match status" value="3"/>
</dbReference>
<dbReference type="InterPro" id="IPR024983">
    <property type="entry name" value="CHAT_dom"/>
</dbReference>
<dbReference type="InterPro" id="IPR015943">
    <property type="entry name" value="WD40/YVTN_repeat-like_dom_sf"/>
</dbReference>
<feature type="repeat" description="WD" evidence="3">
    <location>
        <begin position="1130"/>
        <end position="1171"/>
    </location>
</feature>
<name>A0ABR8KEW8_9NOSO</name>
<dbReference type="InterPro" id="IPR019775">
    <property type="entry name" value="WD40_repeat_CS"/>
</dbReference>
<dbReference type="PANTHER" id="PTHR19879:SF9">
    <property type="entry name" value="TRANSCRIPTION INITIATION FACTOR TFIID SUBUNIT 5"/>
    <property type="match status" value="1"/>
</dbReference>
<feature type="domain" description="Novel STAND NTPase 1" evidence="5">
    <location>
        <begin position="366"/>
        <end position="776"/>
    </location>
</feature>
<dbReference type="InterPro" id="IPR027417">
    <property type="entry name" value="P-loop_NTPase"/>
</dbReference>
<sequence length="1538" mass="172750">MNKLVVLKLDGDFYEGFRVSLEIGEDGSLPDVELSDKELKLPPLPTLPDIYQDWSNSYRSLDGYRIKPKKEQITNVRFQSLKKECHAKADIIKQNFITWLQADSFRRIKELCLTQLTAADQVRVIIRTNETQLRKLPWHLWDLFEYYPHAEVALSSLSSQRFKKSDRLNTRILIILGNSEGINVAEDEKLLKKYCQAAEVIVLVEPTPVELNKHLWNEKGWDILLFSGHSRTESTKGRIFLNRSDSLTMDQLRYGLQTAVRRGLQLAFFNSCDGLGIAAELESLHIPQVIVMREPVPDKVAHQFLKDFIQEFTGRKSFYQSVNIARQKLQGLETDYPCASWLPVIVQNLLATPPTWQSMGSVANCPYRGLAAFKQEDAPYFYGRETVTQQLVTAVKKKHLVAVVGASGSGKSSVVFAGLIPQLKQDRSKNWQIVSFRPGNNPLESLAMAMPAAGIALSQGLGNGDWGLGTGKDFLSHHRLQELELEVELTKNDRTLQNFLESIIAASPKSHIVVIADQFEELYTLCQDTEERKIFLDHLLNAVQSVPGFTLVLTLRADFFGEALSYRPLSNALQDAQVNLGPMNAVELESAIAQPAQILNVQLEPGLTQRLIDVVLDSPSHLPLLEFTLTQLWQKQQQGWLTHQAYTDIGGVETALANHAESVYVQLNSADKERVQQIFIQLVQPTDNKADIRRLANREEVGEENWNLVTQLADARLLVTNRHEVTNIETVEIIHEALIKNWRRLQQWMQIDGEFRHWQEQLRVLIKQWEHSNQDAGALLRGKPLIDAEEWLLQRTTQINATEQSFINLSLELRNREHQAQNAAKKRTIILLTTGLVGALLLAGMALFQQQQAQINELQALNLSAKVLLKSGNEVEAFIPILQVMKNLEGLQLLDSQTKIGLSTSILENINQIREYNRFTGHQGEITSIKFSPDGQLLASASQDTTIKIWRRDGRLLQTLADHRDGVFSVIFSPNNQLLIAASFDNTISFWRYDTSTSLFENKPFFRLLEKDRLWALALSPDSKILATANRKGQIKLWTLDGQLIRMIPAHNQRIWSVNFSPDGQTLATASADKTVKLWNLEGKALKTLQGHSDEVLSVNFSPDSKFIASASKDKTVKIWDFTGQLLHTLDGHNNEILDVNFSLNSKFIASAIADDTVKLWSIPRDDKSNSPSLIYTFSGHGDKASEVSFSPDGKTIASASADKIIKLWHLQGILPSFPGNSVSISPDGKTVAVGNQQGIVTLRQRDGNLLGSFNAHEGEIIKVLFHPTVKNLVTIGVDNQIKLWNLEGKLLNSWQGHEKANNSISDKIYNPIQDASFSPDGKNIATIGRIDKQVKIWNLQGTLLKSWQTNSNLLTKINFSPDGKILATAGDKTVKLWNLEGKLLQTLSGHKDNIADAIFSPNGKIIATAGIDKTVKLWHSDSGKLFRTLQHNESVYSVGFSPNNQILVSASAAQINFWNWDGKLLNILQGHQGNISEVNFSSDGNIITSVDVNNRVILWNLDINDLQQHSCDWLRDYLNSHQNLDETNHNLCNKSSD</sequence>
<feature type="repeat" description="WD" evidence="3">
    <location>
        <begin position="919"/>
        <end position="950"/>
    </location>
</feature>
<feature type="repeat" description="WD" evidence="3">
    <location>
        <begin position="1089"/>
        <end position="1121"/>
    </location>
</feature>
<dbReference type="Pfam" id="PF12770">
    <property type="entry name" value="CHAT"/>
    <property type="match status" value="1"/>
</dbReference>
<evidence type="ECO:0000256" key="1">
    <source>
        <dbReference type="ARBA" id="ARBA00022574"/>
    </source>
</evidence>
<dbReference type="SUPFAM" id="SSF52540">
    <property type="entry name" value="P-loop containing nucleoside triphosphate hydrolases"/>
    <property type="match status" value="1"/>
</dbReference>
<dbReference type="Pfam" id="PF00400">
    <property type="entry name" value="WD40"/>
    <property type="match status" value="13"/>
</dbReference>
<evidence type="ECO:0000259" key="4">
    <source>
        <dbReference type="Pfam" id="PF12770"/>
    </source>
</evidence>
<dbReference type="PANTHER" id="PTHR19879">
    <property type="entry name" value="TRANSCRIPTION INITIATION FACTOR TFIID"/>
    <property type="match status" value="1"/>
</dbReference>
<dbReference type="InterPro" id="IPR020472">
    <property type="entry name" value="WD40_PAC1"/>
</dbReference>
<accession>A0ABR8KEW8</accession>
<feature type="repeat" description="WD" evidence="3">
    <location>
        <begin position="1469"/>
        <end position="1503"/>
    </location>
</feature>
<reference evidence="6 7" key="1">
    <citation type="journal article" date="2020" name="ISME J.">
        <title>Comparative genomics reveals insights into cyanobacterial evolution and habitat adaptation.</title>
        <authorList>
            <person name="Chen M.Y."/>
            <person name="Teng W.K."/>
            <person name="Zhao L."/>
            <person name="Hu C.X."/>
            <person name="Zhou Y.K."/>
            <person name="Han B.P."/>
            <person name="Song L.R."/>
            <person name="Shu W.S."/>
        </authorList>
    </citation>
    <scope>NUCLEOTIDE SEQUENCE [LARGE SCALE GENOMIC DNA]</scope>
    <source>
        <strain evidence="6 7">FACHB-159</strain>
    </source>
</reference>
<dbReference type="SMART" id="SM00320">
    <property type="entry name" value="WD40"/>
    <property type="match status" value="13"/>
</dbReference>
<gene>
    <name evidence="6" type="ORF">H6H03_26555</name>
</gene>
<keyword evidence="7" id="KW-1185">Reference proteome</keyword>
<keyword evidence="1 3" id="KW-0853">WD repeat</keyword>
<dbReference type="PROSITE" id="PS00678">
    <property type="entry name" value="WD_REPEATS_1"/>
    <property type="match status" value="4"/>
</dbReference>
<feature type="repeat" description="WD" evidence="3">
    <location>
        <begin position="960"/>
        <end position="1001"/>
    </location>
</feature>
<dbReference type="Proteomes" id="UP000637383">
    <property type="component" value="Unassembled WGS sequence"/>
</dbReference>
<dbReference type="InterPro" id="IPR049052">
    <property type="entry name" value="nSTAND1"/>
</dbReference>
<keyword evidence="2" id="KW-0677">Repeat</keyword>
<dbReference type="CDD" id="cd00200">
    <property type="entry name" value="WD40"/>
    <property type="match status" value="2"/>
</dbReference>
<feature type="repeat" description="WD" evidence="3">
    <location>
        <begin position="1388"/>
        <end position="1429"/>
    </location>
</feature>
<feature type="domain" description="CHAT" evidence="4">
    <location>
        <begin position="106"/>
        <end position="341"/>
    </location>
</feature>
<dbReference type="PRINTS" id="PR00320">
    <property type="entry name" value="GPROTEINBRPT"/>
</dbReference>